<feature type="chain" id="PRO_5012778913" evidence="1">
    <location>
        <begin position="28"/>
        <end position="264"/>
    </location>
</feature>
<gene>
    <name evidence="2" type="ORF">CBW65_07985</name>
</gene>
<dbReference type="Proteomes" id="UP000195437">
    <property type="component" value="Chromosome"/>
</dbReference>
<accession>A0A1Y0IKL2</accession>
<protein>
    <submittedName>
        <fullName evidence="2">Uncharacterized protein</fullName>
    </submittedName>
</protein>
<name>A0A1Y0IKL2_9BACL</name>
<feature type="signal peptide" evidence="1">
    <location>
        <begin position="1"/>
        <end position="27"/>
    </location>
</feature>
<proteinExistence type="predicted"/>
<evidence type="ECO:0000313" key="3">
    <source>
        <dbReference type="Proteomes" id="UP000195437"/>
    </source>
</evidence>
<dbReference type="OrthoDB" id="2661955at2"/>
<dbReference type="EMBL" id="CP021434">
    <property type="protein sequence ID" value="ARU61027.1"/>
    <property type="molecule type" value="Genomic_DNA"/>
</dbReference>
<dbReference type="RefSeq" id="WP_087456412.1">
    <property type="nucleotide sequence ID" value="NZ_CP021434.1"/>
</dbReference>
<evidence type="ECO:0000313" key="2">
    <source>
        <dbReference type="EMBL" id="ARU61027.1"/>
    </source>
</evidence>
<keyword evidence="1" id="KW-0732">Signal</keyword>
<dbReference type="AlphaFoldDB" id="A0A1Y0IKL2"/>
<organism evidence="2 3">
    <name type="scientific">Tumebacillus avium</name>
    <dbReference type="NCBI Taxonomy" id="1903704"/>
    <lineage>
        <taxon>Bacteria</taxon>
        <taxon>Bacillati</taxon>
        <taxon>Bacillota</taxon>
        <taxon>Bacilli</taxon>
        <taxon>Bacillales</taxon>
        <taxon>Alicyclobacillaceae</taxon>
        <taxon>Tumebacillus</taxon>
    </lineage>
</organism>
<evidence type="ECO:0000256" key="1">
    <source>
        <dbReference type="SAM" id="SignalP"/>
    </source>
</evidence>
<sequence>MNLKKSTRCFLLCSLFCLALGSGNSMAASELLASTEVSETVTKPVTLSFKPAETSREIRKVNVPAANFPLTPEKALSHLADADKLLGTRLTNRGIVLLYSKKSDKQNFYSAFLSPKSLFELGETGTKTSLDLTDISISTVWGAGVPMLRIAGTFGANVEETNYFYLVNQEIRPLLVASGNIIEVDLDQDKTPELISTGGTPQVSVLYRYKGGRVEEANLNDQLDASSIQPRRAGNTVVFDVWYKGKTKPLTFRYHKGTLQPVTP</sequence>
<keyword evidence="3" id="KW-1185">Reference proteome</keyword>
<reference evidence="3" key="1">
    <citation type="submission" date="2017-05" db="EMBL/GenBank/DDBJ databases">
        <authorList>
            <person name="Sung H."/>
        </authorList>
    </citation>
    <scope>NUCLEOTIDE SEQUENCE [LARGE SCALE GENOMIC DNA]</scope>
    <source>
        <strain evidence="3">AR23208</strain>
    </source>
</reference>
<dbReference type="KEGG" id="tum:CBW65_07985"/>